<dbReference type="Proteomes" id="UP001165541">
    <property type="component" value="Unassembled WGS sequence"/>
</dbReference>
<feature type="domain" description="Ice-binding protein C-terminal" evidence="2">
    <location>
        <begin position="237"/>
        <end position="257"/>
    </location>
</feature>
<proteinExistence type="predicted"/>
<evidence type="ECO:0000313" key="4">
    <source>
        <dbReference type="Proteomes" id="UP001165541"/>
    </source>
</evidence>
<reference evidence="3" key="1">
    <citation type="submission" date="2022-05" db="EMBL/GenBank/DDBJ databases">
        <title>Schlegelella sp. nov., isolated from mangrove soil.</title>
        <authorList>
            <person name="Liu Y."/>
            <person name="Ge X."/>
            <person name="Liu W."/>
        </authorList>
    </citation>
    <scope>NUCLEOTIDE SEQUENCE</scope>
    <source>
        <strain evidence="3">S2-27</strain>
    </source>
</reference>
<organism evidence="3 4">
    <name type="scientific">Caldimonas mangrovi</name>
    <dbReference type="NCBI Taxonomy" id="2944811"/>
    <lineage>
        <taxon>Bacteria</taxon>
        <taxon>Pseudomonadati</taxon>
        <taxon>Pseudomonadota</taxon>
        <taxon>Betaproteobacteria</taxon>
        <taxon>Burkholderiales</taxon>
        <taxon>Sphaerotilaceae</taxon>
        <taxon>Caldimonas</taxon>
    </lineage>
</organism>
<evidence type="ECO:0000256" key="1">
    <source>
        <dbReference type="SAM" id="SignalP"/>
    </source>
</evidence>
<protein>
    <submittedName>
        <fullName evidence="3">PEP-CTERM sorting domain-containing protein</fullName>
    </submittedName>
</protein>
<feature type="signal peptide" evidence="1">
    <location>
        <begin position="1"/>
        <end position="22"/>
    </location>
</feature>
<gene>
    <name evidence="3" type="ORF">M8A51_15665</name>
</gene>
<dbReference type="Pfam" id="PF07589">
    <property type="entry name" value="PEP-CTERM"/>
    <property type="match status" value="1"/>
</dbReference>
<accession>A0ABT0YQE6</accession>
<comment type="caution">
    <text evidence="3">The sequence shown here is derived from an EMBL/GenBank/DDBJ whole genome shotgun (WGS) entry which is preliminary data.</text>
</comment>
<dbReference type="NCBIfam" id="TIGR02595">
    <property type="entry name" value="PEP_CTERM"/>
    <property type="match status" value="1"/>
</dbReference>
<evidence type="ECO:0000259" key="2">
    <source>
        <dbReference type="Pfam" id="PF07589"/>
    </source>
</evidence>
<evidence type="ECO:0000313" key="3">
    <source>
        <dbReference type="EMBL" id="MCM5680963.1"/>
    </source>
</evidence>
<keyword evidence="4" id="KW-1185">Reference proteome</keyword>
<dbReference type="RefSeq" id="WP_251779413.1">
    <property type="nucleotide sequence ID" value="NZ_JAMKFE010000009.1"/>
</dbReference>
<dbReference type="EMBL" id="JAMKFE010000009">
    <property type="protein sequence ID" value="MCM5680963.1"/>
    <property type="molecule type" value="Genomic_DNA"/>
</dbReference>
<dbReference type="InterPro" id="IPR013424">
    <property type="entry name" value="Ice-binding_C"/>
</dbReference>
<feature type="chain" id="PRO_5045091493" evidence="1">
    <location>
        <begin position="23"/>
        <end position="276"/>
    </location>
</feature>
<name>A0ABT0YQE6_9BURK</name>
<keyword evidence="1" id="KW-0732">Signal</keyword>
<sequence>MFRFFVSAAFAALLGSVVPAAAQTSIAQLDRLRLEWADLDANDPWTPRGAQHWGKSPWPEDWIHFTPGCSGHDLGCEGESLLNGGGMVRTDEREDYVLRREGRFNPDGTVDMRLRTDGNSRAPFDLALERTNANHSPSQLEVAPRSSVTVTGDSFFDLAQGVSAVIRMVFTVDYKMDPDPNAPGWDETLAVFDGSRSAVFLFAPEEKPSVTFTNYTTDTHWLTLGVGINMYGSHRPPIPEPGSYVLMLAGLAVLAAVSTEKRRRLKQTPHVPPGLM</sequence>